<evidence type="ECO:0000313" key="3">
    <source>
        <dbReference type="Proteomes" id="UP000295500"/>
    </source>
</evidence>
<dbReference type="SUPFAM" id="SSF103473">
    <property type="entry name" value="MFS general substrate transporter"/>
    <property type="match status" value="1"/>
</dbReference>
<protein>
    <submittedName>
        <fullName evidence="2">GPH family glycoside/pentoside/hexuronide:cation symporter</fullName>
    </submittedName>
</protein>
<feature type="transmembrane region" description="Helical" evidence="1">
    <location>
        <begin position="180"/>
        <end position="203"/>
    </location>
</feature>
<feature type="transmembrane region" description="Helical" evidence="1">
    <location>
        <begin position="79"/>
        <end position="96"/>
    </location>
</feature>
<dbReference type="Proteomes" id="UP000295500">
    <property type="component" value="Unassembled WGS sequence"/>
</dbReference>
<dbReference type="InterPro" id="IPR039672">
    <property type="entry name" value="MFS_2"/>
</dbReference>
<feature type="transmembrane region" description="Helical" evidence="1">
    <location>
        <begin position="143"/>
        <end position="168"/>
    </location>
</feature>
<feature type="transmembrane region" description="Helical" evidence="1">
    <location>
        <begin position="108"/>
        <end position="131"/>
    </location>
</feature>
<reference evidence="2 3" key="1">
    <citation type="submission" date="2019-03" db="EMBL/GenBank/DDBJ databases">
        <title>Genomic Encyclopedia of Type Strains, Phase IV (KMG-IV): sequencing the most valuable type-strain genomes for metagenomic binning, comparative biology and taxonomic classification.</title>
        <authorList>
            <person name="Goeker M."/>
        </authorList>
    </citation>
    <scope>NUCLEOTIDE SEQUENCE [LARGE SCALE GENOMIC DNA]</scope>
    <source>
        <strain evidence="2 3">DSM 28287</strain>
    </source>
</reference>
<feature type="transmembrane region" description="Helical" evidence="1">
    <location>
        <begin position="307"/>
        <end position="326"/>
    </location>
</feature>
<evidence type="ECO:0000256" key="1">
    <source>
        <dbReference type="SAM" id="Phobius"/>
    </source>
</evidence>
<dbReference type="RefSeq" id="WP_166635332.1">
    <property type="nucleotide sequence ID" value="NZ_SNXO01000004.1"/>
</dbReference>
<sequence>MNKLTFAEKLGYGSGSIGDAISYSFIGTFLMFFLTTVAGLPPAHAGAITALGAVWNALFNPMIGYFSDKFQSRHGKRRPLILFFSIPLALTIMLLFTNVGLPAGVKTLYYAIMVMLFWTSYTGFFVPYLALGVEYTSDYDDRTVLRLFASVFNMIGSIICMVCPTLLVEAFTGRGLTLSLAWTVTAAIMGIIAAASIIVTVLVSGHKDERSPADAPRERIHFSLADIFREYISVAKLKPVKYLIIASIASLITFEMVISDMVYFLTYNMGYTSTQISMVLLMRSVFGMVLIPIVGKTALAIDKRGTLILFFSIGTAGMVLLRILGVHSIVTVLLYMILVSVCTCVYWALMPSIYYDICEYDQLKSGVNRQGTIVSFQGLVEAVALGLGTLFLGLILQCAGFDGSAATQTKTALEWIFNSTTVVPVIFLVVASFAIYKYPITKEIHADIQRQLKDRNQ</sequence>
<dbReference type="AlphaFoldDB" id="A0A4R6QCJ9"/>
<proteinExistence type="predicted"/>
<accession>A0A4R6QCJ9</accession>
<dbReference type="GO" id="GO:0015293">
    <property type="term" value="F:symporter activity"/>
    <property type="evidence" value="ECO:0007669"/>
    <property type="project" value="InterPro"/>
</dbReference>
<gene>
    <name evidence="2" type="ORF">EV211_10421</name>
</gene>
<dbReference type="PANTHER" id="PTHR11328:SF24">
    <property type="entry name" value="MAJOR FACILITATOR SUPERFAMILY (MFS) PROFILE DOMAIN-CONTAINING PROTEIN"/>
    <property type="match status" value="1"/>
</dbReference>
<evidence type="ECO:0000313" key="2">
    <source>
        <dbReference type="EMBL" id="TDP59089.1"/>
    </source>
</evidence>
<name>A0A4R6QCJ9_9FIRM</name>
<dbReference type="EMBL" id="SNXO01000004">
    <property type="protein sequence ID" value="TDP59089.1"/>
    <property type="molecule type" value="Genomic_DNA"/>
</dbReference>
<keyword evidence="1" id="KW-0812">Transmembrane</keyword>
<dbReference type="PANTHER" id="PTHR11328">
    <property type="entry name" value="MAJOR FACILITATOR SUPERFAMILY DOMAIN-CONTAINING PROTEIN"/>
    <property type="match status" value="1"/>
</dbReference>
<feature type="transmembrane region" description="Helical" evidence="1">
    <location>
        <begin position="332"/>
        <end position="355"/>
    </location>
</feature>
<feature type="transmembrane region" description="Helical" evidence="1">
    <location>
        <begin position="415"/>
        <end position="436"/>
    </location>
</feature>
<feature type="transmembrane region" description="Helical" evidence="1">
    <location>
        <begin position="376"/>
        <end position="395"/>
    </location>
</feature>
<keyword evidence="1" id="KW-1133">Transmembrane helix</keyword>
<dbReference type="GO" id="GO:0005886">
    <property type="term" value="C:plasma membrane"/>
    <property type="evidence" value="ECO:0007669"/>
    <property type="project" value="TreeGrafter"/>
</dbReference>
<dbReference type="GO" id="GO:0008643">
    <property type="term" value="P:carbohydrate transport"/>
    <property type="evidence" value="ECO:0007669"/>
    <property type="project" value="InterPro"/>
</dbReference>
<feature type="transmembrane region" description="Helical" evidence="1">
    <location>
        <begin position="276"/>
        <end position="295"/>
    </location>
</feature>
<dbReference type="Pfam" id="PF13347">
    <property type="entry name" value="MFS_2"/>
    <property type="match status" value="1"/>
</dbReference>
<feature type="transmembrane region" description="Helical" evidence="1">
    <location>
        <begin position="20"/>
        <end position="40"/>
    </location>
</feature>
<feature type="transmembrane region" description="Helical" evidence="1">
    <location>
        <begin position="242"/>
        <end position="264"/>
    </location>
</feature>
<dbReference type="Gene3D" id="1.20.1250.20">
    <property type="entry name" value="MFS general substrate transporter like domains"/>
    <property type="match status" value="2"/>
</dbReference>
<comment type="caution">
    <text evidence="2">The sequence shown here is derived from an EMBL/GenBank/DDBJ whole genome shotgun (WGS) entry which is preliminary data.</text>
</comment>
<keyword evidence="1" id="KW-0472">Membrane</keyword>
<organism evidence="2 3">
    <name type="scientific">Aminicella lysinilytica</name>
    <dbReference type="NCBI Taxonomy" id="433323"/>
    <lineage>
        <taxon>Bacteria</taxon>
        <taxon>Bacillati</taxon>
        <taxon>Bacillota</taxon>
        <taxon>Clostridia</taxon>
        <taxon>Peptostreptococcales</taxon>
        <taxon>Anaerovoracaceae</taxon>
        <taxon>Aminicella</taxon>
    </lineage>
</organism>
<dbReference type="InterPro" id="IPR036259">
    <property type="entry name" value="MFS_trans_sf"/>
</dbReference>
<feature type="transmembrane region" description="Helical" evidence="1">
    <location>
        <begin position="46"/>
        <end position="67"/>
    </location>
</feature>
<keyword evidence="3" id="KW-1185">Reference proteome</keyword>